<protein>
    <submittedName>
        <fullName evidence="1">Uncharacterized protein</fullName>
    </submittedName>
</protein>
<dbReference type="Proteomes" id="UP000829685">
    <property type="component" value="Unassembled WGS sequence"/>
</dbReference>
<proteinExistence type="predicted"/>
<comment type="caution">
    <text evidence="1">The sequence shown here is derived from an EMBL/GenBank/DDBJ whole genome shotgun (WGS) entry which is preliminary data.</text>
</comment>
<evidence type="ECO:0000313" key="1">
    <source>
        <dbReference type="EMBL" id="KAI1863579.1"/>
    </source>
</evidence>
<organism evidence="1 2">
    <name type="scientific">Neoarthrinium moseri</name>
    <dbReference type="NCBI Taxonomy" id="1658444"/>
    <lineage>
        <taxon>Eukaryota</taxon>
        <taxon>Fungi</taxon>
        <taxon>Dikarya</taxon>
        <taxon>Ascomycota</taxon>
        <taxon>Pezizomycotina</taxon>
        <taxon>Sordariomycetes</taxon>
        <taxon>Xylariomycetidae</taxon>
        <taxon>Amphisphaeriales</taxon>
        <taxon>Apiosporaceae</taxon>
        <taxon>Neoarthrinium</taxon>
    </lineage>
</organism>
<dbReference type="EMBL" id="JAFIMR010000025">
    <property type="protein sequence ID" value="KAI1863579.1"/>
    <property type="molecule type" value="Genomic_DNA"/>
</dbReference>
<keyword evidence="2" id="KW-1185">Reference proteome</keyword>
<dbReference type="AlphaFoldDB" id="A0A9P9WHG8"/>
<accession>A0A9P9WHG8</accession>
<name>A0A9P9WHG8_9PEZI</name>
<reference evidence="1" key="1">
    <citation type="submission" date="2021-03" db="EMBL/GenBank/DDBJ databases">
        <title>Revisited historic fungal species revealed as producer of novel bioactive compounds through whole genome sequencing and comparative genomics.</title>
        <authorList>
            <person name="Vignolle G.A."/>
            <person name="Hochenegger N."/>
            <person name="Mach R.L."/>
            <person name="Mach-Aigner A.R."/>
            <person name="Javad Rahimi M."/>
            <person name="Salim K.A."/>
            <person name="Chan C.M."/>
            <person name="Lim L.B.L."/>
            <person name="Cai F."/>
            <person name="Druzhinina I.S."/>
            <person name="U'Ren J.M."/>
            <person name="Derntl C."/>
        </authorList>
    </citation>
    <scope>NUCLEOTIDE SEQUENCE</scope>
    <source>
        <strain evidence="1">TUCIM 5799</strain>
    </source>
</reference>
<evidence type="ECO:0000313" key="2">
    <source>
        <dbReference type="Proteomes" id="UP000829685"/>
    </source>
</evidence>
<sequence>MADTVRTRMRYPQRLLEDILPGTAYDLLPEDSQEKIYRDLYGTLEAKTIRSEQESVRTGEPYYMKWRPSIDEAMRAVFDRHAESFTWAGDADVQALYAEVKTGVAARLQREPWAGTLDLDACVSKGAGHCTIAEIMDTCLIPPKTDGRTTRTRKYRRH</sequence>
<gene>
    <name evidence="1" type="ORF">JX265_008796</name>
</gene>